<dbReference type="Pfam" id="PF04055">
    <property type="entry name" value="Radical_SAM"/>
    <property type="match status" value="1"/>
</dbReference>
<dbReference type="GO" id="GO:0003824">
    <property type="term" value="F:catalytic activity"/>
    <property type="evidence" value="ECO:0007669"/>
    <property type="project" value="InterPro"/>
</dbReference>
<dbReference type="RefSeq" id="WP_052550197.1">
    <property type="nucleotide sequence ID" value="NZ_JMCC02000042.1"/>
</dbReference>
<dbReference type="InterPro" id="IPR058240">
    <property type="entry name" value="rSAM_sf"/>
</dbReference>
<dbReference type="GO" id="GO:0046872">
    <property type="term" value="F:metal ion binding"/>
    <property type="evidence" value="ECO:0007669"/>
    <property type="project" value="UniProtKB-KW"/>
</dbReference>
<dbReference type="CDD" id="cd01335">
    <property type="entry name" value="Radical_SAM"/>
    <property type="match status" value="1"/>
</dbReference>
<evidence type="ECO:0000256" key="5">
    <source>
        <dbReference type="ARBA" id="ARBA00023014"/>
    </source>
</evidence>
<organism evidence="7 8">
    <name type="scientific">Enhygromyxa salina</name>
    <dbReference type="NCBI Taxonomy" id="215803"/>
    <lineage>
        <taxon>Bacteria</taxon>
        <taxon>Pseudomonadati</taxon>
        <taxon>Myxococcota</taxon>
        <taxon>Polyangia</taxon>
        <taxon>Nannocystales</taxon>
        <taxon>Nannocystaceae</taxon>
        <taxon>Enhygromyxa</taxon>
    </lineage>
</organism>
<comment type="cofactor">
    <cofactor evidence="1">
        <name>[4Fe-4S] cluster</name>
        <dbReference type="ChEBI" id="CHEBI:49883"/>
    </cofactor>
</comment>
<evidence type="ECO:0000259" key="6">
    <source>
        <dbReference type="Pfam" id="PF04055"/>
    </source>
</evidence>
<name>A0A0C2CYV9_9BACT</name>
<evidence type="ECO:0000256" key="2">
    <source>
        <dbReference type="ARBA" id="ARBA00022691"/>
    </source>
</evidence>
<dbReference type="InterPro" id="IPR007197">
    <property type="entry name" value="rSAM"/>
</dbReference>
<dbReference type="AlphaFoldDB" id="A0A0C2CYV9"/>
<evidence type="ECO:0000256" key="4">
    <source>
        <dbReference type="ARBA" id="ARBA00023004"/>
    </source>
</evidence>
<dbReference type="Gene3D" id="3.20.20.70">
    <property type="entry name" value="Aldolase class I"/>
    <property type="match status" value="1"/>
</dbReference>
<evidence type="ECO:0000313" key="8">
    <source>
        <dbReference type="Proteomes" id="UP000031599"/>
    </source>
</evidence>
<keyword evidence="5" id="KW-0411">Iron-sulfur</keyword>
<dbReference type="Proteomes" id="UP000031599">
    <property type="component" value="Unassembled WGS sequence"/>
</dbReference>
<proteinExistence type="predicted"/>
<evidence type="ECO:0000256" key="1">
    <source>
        <dbReference type="ARBA" id="ARBA00001966"/>
    </source>
</evidence>
<reference evidence="7 8" key="1">
    <citation type="submission" date="2014-12" db="EMBL/GenBank/DDBJ databases">
        <title>Genome assembly of Enhygromyxa salina DSM 15201.</title>
        <authorList>
            <person name="Sharma G."/>
            <person name="Subramanian S."/>
        </authorList>
    </citation>
    <scope>NUCLEOTIDE SEQUENCE [LARGE SCALE GENOMIC DNA]</scope>
    <source>
        <strain evidence="7 8">DSM 15201</strain>
    </source>
</reference>
<comment type="caution">
    <text evidence="7">The sequence shown here is derived from an EMBL/GenBank/DDBJ whole genome shotgun (WGS) entry which is preliminary data.</text>
</comment>
<dbReference type="SFLD" id="SFLDS00029">
    <property type="entry name" value="Radical_SAM"/>
    <property type="match status" value="1"/>
</dbReference>
<sequence>MASEPDPEAFFAELAATALATAKAAPELVDVTPLIGRGWCLGFRVANERADIVEVNALTEPSSQQLTYSYRPAKLDSPTRERRLDRVGLLLCKALERVPIEGELPEIAVEIEAEDEPPPRENMSFWLPGECDRGCIFCSVSVQSSTDGRALRLPLMQSGTASREREDLEAKLRAHASRAAEICIEWSGKDCLLSPLFDDGLRLAHELGYRDMGIQTPGSRLLEDGFVQFLREHSVVRAGLTAHAGDEATFDEVGGKAGAYNTFWAGLEQLLANDFRVSLEVPCVAKTVDGLAQHVAKLVSYPCSITCFFWYPDEDMDGTFPTIGMPYARAIAALEQLRERVPAQRVAIDGIPECAVASDLREHFFWSYGGGHMTFIDFERVPACASCSARDRCPGVPPVYLQHHEFEYPPLPDVAPAQ</sequence>
<evidence type="ECO:0000256" key="3">
    <source>
        <dbReference type="ARBA" id="ARBA00022723"/>
    </source>
</evidence>
<feature type="domain" description="Radical SAM core" evidence="6">
    <location>
        <begin position="131"/>
        <end position="278"/>
    </location>
</feature>
<keyword evidence="4" id="KW-0408">Iron</keyword>
<dbReference type="EMBL" id="JMCC02000042">
    <property type="protein sequence ID" value="KIG16151.1"/>
    <property type="molecule type" value="Genomic_DNA"/>
</dbReference>
<keyword evidence="2" id="KW-0949">S-adenosyl-L-methionine</keyword>
<protein>
    <recommendedName>
        <fullName evidence="6">Radical SAM core domain-containing protein</fullName>
    </recommendedName>
</protein>
<evidence type="ECO:0000313" key="7">
    <source>
        <dbReference type="EMBL" id="KIG16151.1"/>
    </source>
</evidence>
<accession>A0A0C2CYV9</accession>
<dbReference type="InterPro" id="IPR013785">
    <property type="entry name" value="Aldolase_TIM"/>
</dbReference>
<gene>
    <name evidence="7" type="ORF">DB30_04869</name>
</gene>
<keyword evidence="3" id="KW-0479">Metal-binding</keyword>
<dbReference type="SUPFAM" id="SSF102114">
    <property type="entry name" value="Radical SAM enzymes"/>
    <property type="match status" value="1"/>
</dbReference>
<dbReference type="GO" id="GO:0051536">
    <property type="term" value="F:iron-sulfur cluster binding"/>
    <property type="evidence" value="ECO:0007669"/>
    <property type="project" value="UniProtKB-KW"/>
</dbReference>